<dbReference type="AlphaFoldDB" id="A0A844XNW0"/>
<dbReference type="RefSeq" id="WP_160726580.1">
    <property type="nucleotide sequence ID" value="NZ_WTYC01000001.1"/>
</dbReference>
<organism evidence="1 2">
    <name type="scientific">Qipengyuania vulgaris</name>
    <dbReference type="NCBI Taxonomy" id="291985"/>
    <lineage>
        <taxon>Bacteria</taxon>
        <taxon>Pseudomonadati</taxon>
        <taxon>Pseudomonadota</taxon>
        <taxon>Alphaproteobacteria</taxon>
        <taxon>Sphingomonadales</taxon>
        <taxon>Erythrobacteraceae</taxon>
        <taxon>Qipengyuania</taxon>
    </lineage>
</organism>
<dbReference type="OrthoDB" id="7409928at2"/>
<evidence type="ECO:0000313" key="1">
    <source>
        <dbReference type="EMBL" id="MXO46969.1"/>
    </source>
</evidence>
<sequence>MRKTLIPVALAGTVLLGGCATYGSNGGLLGDILGGDDYGYNAGSEFERAAANACGREGSRYGRVRIERVDQRDRDYVYVYGRIDSRDRNRDEFTCVFRADGRVVDFNLR</sequence>
<evidence type="ECO:0000313" key="2">
    <source>
        <dbReference type="Proteomes" id="UP000448199"/>
    </source>
</evidence>
<comment type="caution">
    <text evidence="1">The sequence shown here is derived from an EMBL/GenBank/DDBJ whole genome shotgun (WGS) entry which is preliminary data.</text>
</comment>
<keyword evidence="2" id="KW-1185">Reference proteome</keyword>
<evidence type="ECO:0008006" key="3">
    <source>
        <dbReference type="Google" id="ProtNLM"/>
    </source>
</evidence>
<accession>A0A844XNW0</accession>
<dbReference type="PROSITE" id="PS51257">
    <property type="entry name" value="PROKAR_LIPOPROTEIN"/>
    <property type="match status" value="1"/>
</dbReference>
<protein>
    <recommendedName>
        <fullName evidence="3">Lipoprotein</fullName>
    </recommendedName>
</protein>
<dbReference type="Proteomes" id="UP000448199">
    <property type="component" value="Unassembled WGS sequence"/>
</dbReference>
<gene>
    <name evidence="1" type="ORF">GRI69_01670</name>
</gene>
<reference evidence="1 2" key="1">
    <citation type="submission" date="2019-12" db="EMBL/GenBank/DDBJ databases">
        <title>Genomic-based taxomic classification of the family Erythrobacteraceae.</title>
        <authorList>
            <person name="Xu L."/>
        </authorList>
    </citation>
    <scope>NUCLEOTIDE SEQUENCE [LARGE SCALE GENOMIC DNA]</scope>
    <source>
        <strain evidence="1 2">DSM 17792</strain>
    </source>
</reference>
<dbReference type="EMBL" id="WTYC01000001">
    <property type="protein sequence ID" value="MXO46969.1"/>
    <property type="molecule type" value="Genomic_DNA"/>
</dbReference>
<proteinExistence type="predicted"/>
<name>A0A844XNW0_9SPHN</name>